<reference evidence="2" key="1">
    <citation type="submission" date="2013-04" db="UniProtKB">
        <authorList>
            <consortium name="EnsemblPlants"/>
        </authorList>
    </citation>
    <scope>IDENTIFICATION</scope>
</reference>
<evidence type="ECO:0000313" key="3">
    <source>
        <dbReference type="Proteomes" id="UP000006038"/>
    </source>
</evidence>
<feature type="region of interest" description="Disordered" evidence="1">
    <location>
        <begin position="89"/>
        <end position="116"/>
    </location>
</feature>
<protein>
    <submittedName>
        <fullName evidence="2">Uncharacterized protein</fullName>
    </submittedName>
</protein>
<accession>J3LBL6</accession>
<keyword evidence="3" id="KW-1185">Reference proteome</keyword>
<dbReference type="HOGENOM" id="CLU_2103141_0_0_1"/>
<dbReference type="AlphaFoldDB" id="J3LBL6"/>
<sequence>DDTHHTSYVYLPTSHSTHVAVVIFPECLSFPSFRVAPSSPIPPNHLFHCTLNTNTEPQPPTAIPLSKRLPIFLSPKSISNSLAIPLSKLKNSQQSRKTRSNSLSIWMAKPSRWPNE</sequence>
<dbReference type="Proteomes" id="UP000006038">
    <property type="component" value="Unassembled WGS sequence"/>
</dbReference>
<dbReference type="Gramene" id="OB02G20330.1">
    <property type="protein sequence ID" value="OB02G20330.1"/>
    <property type="gene ID" value="OB02G20330"/>
</dbReference>
<proteinExistence type="predicted"/>
<dbReference type="EnsemblPlants" id="OB02G20330.1">
    <property type="protein sequence ID" value="OB02G20330.1"/>
    <property type="gene ID" value="OB02G20330"/>
</dbReference>
<name>J3LBL6_ORYBR</name>
<organism evidence="2">
    <name type="scientific">Oryza brachyantha</name>
    <name type="common">malo sina</name>
    <dbReference type="NCBI Taxonomy" id="4533"/>
    <lineage>
        <taxon>Eukaryota</taxon>
        <taxon>Viridiplantae</taxon>
        <taxon>Streptophyta</taxon>
        <taxon>Embryophyta</taxon>
        <taxon>Tracheophyta</taxon>
        <taxon>Spermatophyta</taxon>
        <taxon>Magnoliopsida</taxon>
        <taxon>Liliopsida</taxon>
        <taxon>Poales</taxon>
        <taxon>Poaceae</taxon>
        <taxon>BOP clade</taxon>
        <taxon>Oryzoideae</taxon>
        <taxon>Oryzeae</taxon>
        <taxon>Oryzinae</taxon>
        <taxon>Oryza</taxon>
    </lineage>
</organism>
<feature type="compositionally biased region" description="Polar residues" evidence="1">
    <location>
        <begin position="89"/>
        <end position="104"/>
    </location>
</feature>
<evidence type="ECO:0000313" key="2">
    <source>
        <dbReference type="EnsemblPlants" id="OB02G20330.1"/>
    </source>
</evidence>
<evidence type="ECO:0000256" key="1">
    <source>
        <dbReference type="SAM" id="MobiDB-lite"/>
    </source>
</evidence>